<dbReference type="Proteomes" id="UP001314169">
    <property type="component" value="Chromosome 3"/>
</dbReference>
<gene>
    <name evidence="4" type="ORF">MPIPNATIZW_LOCUS12358</name>
</gene>
<evidence type="ECO:0000259" key="3">
    <source>
        <dbReference type="PROSITE" id="PS50211"/>
    </source>
</evidence>
<dbReference type="InterPro" id="IPR037516">
    <property type="entry name" value="Tripartite_DENN"/>
</dbReference>
<evidence type="ECO:0000313" key="5">
    <source>
        <dbReference type="Proteomes" id="UP001314169"/>
    </source>
</evidence>
<organism evidence="4 5">
    <name type="scientific">Pipistrellus nathusii</name>
    <name type="common">Nathusius' pipistrelle</name>
    <dbReference type="NCBI Taxonomy" id="59473"/>
    <lineage>
        <taxon>Eukaryota</taxon>
        <taxon>Metazoa</taxon>
        <taxon>Chordata</taxon>
        <taxon>Craniata</taxon>
        <taxon>Vertebrata</taxon>
        <taxon>Euteleostomi</taxon>
        <taxon>Mammalia</taxon>
        <taxon>Eutheria</taxon>
        <taxon>Laurasiatheria</taxon>
        <taxon>Chiroptera</taxon>
        <taxon>Yangochiroptera</taxon>
        <taxon>Vespertilionidae</taxon>
        <taxon>Pipistrellus</taxon>
    </lineage>
</organism>
<dbReference type="PANTHER" id="PTHR13677">
    <property type="entry name" value="LD41638P"/>
    <property type="match status" value="1"/>
</dbReference>
<comment type="similarity">
    <text evidence="1">Belongs to the DENND6 family.</text>
</comment>
<reference evidence="4" key="1">
    <citation type="submission" date="2023-12" db="EMBL/GenBank/DDBJ databases">
        <authorList>
            <person name="Brown T."/>
        </authorList>
    </citation>
    <scope>NUCLEOTIDE SEQUENCE</scope>
</reference>
<dbReference type="Pfam" id="PF09794">
    <property type="entry name" value="Avl9"/>
    <property type="match status" value="1"/>
</dbReference>
<name>A0ABP0A699_PIPNA</name>
<feature type="domain" description="UDENN" evidence="3">
    <location>
        <begin position="38"/>
        <end position="499"/>
    </location>
</feature>
<dbReference type="PANTHER" id="PTHR13677:SF2">
    <property type="entry name" value="PROTEIN DENND6B"/>
    <property type="match status" value="1"/>
</dbReference>
<feature type="region of interest" description="Disordered" evidence="2">
    <location>
        <begin position="1"/>
        <end position="23"/>
    </location>
</feature>
<dbReference type="InterPro" id="IPR018307">
    <property type="entry name" value="ABL9/DENND6_dom"/>
</dbReference>
<accession>A0ABP0A699</accession>
<sequence>MDAQAGAWPRGPRGRLGAPPSGAQAPATPWARFSAWLECVCVVTFDLELGQALELVYPSDSRLTDKEKSSICYLSFPDSHSGCLGDTQFSFRIRQCGGRRSPRPAEDRQYDSEAPVSLQRESAHYFGYVYFRQVKDSSVKRGYFQKSLVLVSRLPFIRLFQALLSLIAPEYFDKLAPCLEAVCSEIDQWPAPLPGLTLNLPVVGVVLQVHIPSRVDKPESSPLQQCGQENLLPAPLVLSSVHELDLCRCLQPVLSHVQTLWELMLLGEPLVVLAPSPAVSSEMVLALTSCLQPLKFCCDYRPYFTIHDSEFKEFTTRTQAPPNVVLGVTNPFFIKTLQHWPHILRVGEPRMSGGLPKQVKLKKPSRLKTLDTKPGLYTAYTAHLRRDKALLRRLLRGLQKKRPAGVLTALLRRHLRELTQSFIIPLEHYMASLMPLRKSITPWKTPPQVRPFHQEDFLCSLEQAGPQLTCILKGDWLGLYRRFFKSPHFDGWYRQRRKEMARQLEALHLEAICEANIETWMKGKSEVEVVDLVLKLQEKLVRAQGHRLPVTEKTLQQARLNIETAIGSLPKGLQAALCPP</sequence>
<evidence type="ECO:0000256" key="2">
    <source>
        <dbReference type="SAM" id="MobiDB-lite"/>
    </source>
</evidence>
<evidence type="ECO:0000256" key="1">
    <source>
        <dbReference type="ARBA" id="ARBA00007159"/>
    </source>
</evidence>
<dbReference type="PROSITE" id="PS50211">
    <property type="entry name" value="DENN"/>
    <property type="match status" value="1"/>
</dbReference>
<protein>
    <recommendedName>
        <fullName evidence="3">UDENN domain-containing protein</fullName>
    </recommendedName>
</protein>
<proteinExistence type="inferred from homology"/>
<dbReference type="EMBL" id="OY882860">
    <property type="protein sequence ID" value="CAK6444052.1"/>
    <property type="molecule type" value="Genomic_DNA"/>
</dbReference>
<dbReference type="InterPro" id="IPR024224">
    <property type="entry name" value="DENND6"/>
</dbReference>
<keyword evidence="5" id="KW-1185">Reference proteome</keyword>
<evidence type="ECO:0000313" key="4">
    <source>
        <dbReference type="EMBL" id="CAK6444052.1"/>
    </source>
</evidence>